<evidence type="ECO:0000256" key="9">
    <source>
        <dbReference type="PIRSR" id="PIRSR611778-50"/>
    </source>
</evidence>
<evidence type="ECO:0000256" key="1">
    <source>
        <dbReference type="ARBA" id="ARBA00001947"/>
    </source>
</evidence>
<evidence type="ECO:0000313" key="11">
    <source>
        <dbReference type="WBParaSite" id="SSTP_0000032600.1"/>
    </source>
</evidence>
<accession>A0A0K0DSW3</accession>
<comment type="similarity">
    <text evidence="2">Belongs to the metallo-dependent hydrolases superfamily. Hydantoinase/dihydropyrimidinase family.</text>
</comment>
<organism evidence="11">
    <name type="scientific">Strongyloides stercoralis</name>
    <name type="common">Threadworm</name>
    <dbReference type="NCBI Taxonomy" id="6248"/>
    <lineage>
        <taxon>Eukaryota</taxon>
        <taxon>Metazoa</taxon>
        <taxon>Ecdysozoa</taxon>
        <taxon>Nematoda</taxon>
        <taxon>Chromadorea</taxon>
        <taxon>Rhabditida</taxon>
        <taxon>Tylenchina</taxon>
        <taxon>Panagrolaimomorpha</taxon>
        <taxon>Strongyloidoidea</taxon>
        <taxon>Strongyloididae</taxon>
        <taxon>Strongyloides</taxon>
    </lineage>
</organism>
<comment type="subunit">
    <text evidence="3">Homotetramer.</text>
</comment>
<dbReference type="SUPFAM" id="SSF51556">
    <property type="entry name" value="Metallo-dependent hydrolases"/>
    <property type="match status" value="1"/>
</dbReference>
<dbReference type="STRING" id="6248.A0A0K0DSW3"/>
<dbReference type="InterPro" id="IPR011778">
    <property type="entry name" value="Hydantoinase/dihydroPyrase"/>
</dbReference>
<dbReference type="InterPro" id="IPR032466">
    <property type="entry name" value="Metal_Hydrolase"/>
</dbReference>
<comment type="PTM">
    <text evidence="9">Carbamylation allows a single lysine to coordinate two divalent metal cations.</text>
</comment>
<dbReference type="GO" id="GO:0005829">
    <property type="term" value="C:cytosol"/>
    <property type="evidence" value="ECO:0007669"/>
    <property type="project" value="TreeGrafter"/>
</dbReference>
<evidence type="ECO:0000256" key="4">
    <source>
        <dbReference type="ARBA" id="ARBA00022723"/>
    </source>
</evidence>
<comment type="cofactor">
    <cofactor evidence="1">
        <name>Zn(2+)</name>
        <dbReference type="ChEBI" id="CHEBI:29105"/>
    </cofactor>
</comment>
<evidence type="ECO:0000256" key="7">
    <source>
        <dbReference type="ARBA" id="ARBA00036696"/>
    </source>
</evidence>
<reference evidence="11" key="1">
    <citation type="submission" date="2015-08" db="UniProtKB">
        <authorList>
            <consortium name="WormBaseParasite"/>
        </authorList>
    </citation>
    <scope>IDENTIFICATION</scope>
</reference>
<keyword evidence="4" id="KW-0479">Metal-binding</keyword>
<keyword evidence="6" id="KW-0862">Zinc</keyword>
<evidence type="ECO:0000256" key="3">
    <source>
        <dbReference type="ARBA" id="ARBA00011881"/>
    </source>
</evidence>
<evidence type="ECO:0000256" key="5">
    <source>
        <dbReference type="ARBA" id="ARBA00022801"/>
    </source>
</evidence>
<dbReference type="InterPro" id="IPR006680">
    <property type="entry name" value="Amidohydro-rel"/>
</dbReference>
<evidence type="ECO:0000256" key="6">
    <source>
        <dbReference type="ARBA" id="ARBA00022833"/>
    </source>
</evidence>
<name>A0A0K0DSW3_STRER</name>
<dbReference type="InterPro" id="IPR050378">
    <property type="entry name" value="Metallo-dep_Hydrolases_sf"/>
</dbReference>
<dbReference type="GO" id="GO:0006208">
    <property type="term" value="P:pyrimidine nucleobase catabolic process"/>
    <property type="evidence" value="ECO:0007669"/>
    <property type="project" value="TreeGrafter"/>
</dbReference>
<dbReference type="PANTHER" id="PTHR11647:SF1">
    <property type="entry name" value="COLLAPSIN RESPONSE MEDIATOR PROTEIN"/>
    <property type="match status" value="1"/>
</dbReference>
<dbReference type="Pfam" id="PF01979">
    <property type="entry name" value="Amidohydro_1"/>
    <property type="match status" value="1"/>
</dbReference>
<dbReference type="SUPFAM" id="SSF51338">
    <property type="entry name" value="Composite domain of metallo-dependent hydrolases"/>
    <property type="match status" value="2"/>
</dbReference>
<dbReference type="Gene3D" id="3.20.20.140">
    <property type="entry name" value="Metal-dependent hydrolases"/>
    <property type="match status" value="1"/>
</dbReference>
<dbReference type="InterPro" id="IPR011059">
    <property type="entry name" value="Metal-dep_hydrolase_composite"/>
</dbReference>
<evidence type="ECO:0000259" key="10">
    <source>
        <dbReference type="Pfam" id="PF01979"/>
    </source>
</evidence>
<sequence>MQKMTSNSILIKNGTVVNDDFIQKADVLIKNGIIIAVENNLEIKDEQIRIIDATDKLVIPGGIDPHTHMEMPFMGQVAVDDFFTGTRAAVAGGTTMIIDFVVPSKNDSLIEAYHKWRSWADPKVVCDYGLSICVTWWSDEVAKEMTKLTYPEYGINSFKFFLAYKNSLMVDDGEFYKGLKHCSRIKALARVHAENGHIIDEKQKELLKCGVTGPEGHTQSRPEEIEAEAVNRACCLADQANCPLYVVHVMSKGAADEIATARMNGQVVFGEPIAAGLALDGKIYYDKDWEIAARYVMSPPLSRKEETKVELMKMLASGQLQLTATDNCTFNCQQKKAGLHDFTKIPNGINGVEDRMSIVWEKGVESGLIDAMKFVSITSSEAAKIFNIYPKKGRISVGSDADIVIWNPHKKRTISASTHHHNLETNVFEGMIVHGVPEITISRGNIVWEDGKLYIEPGSGKFIPLPPNCNHVFGTINKKSNVKKPISVNRDT</sequence>
<dbReference type="GO" id="GO:0004157">
    <property type="term" value="F:dihydropyrimidinase activity"/>
    <property type="evidence" value="ECO:0007669"/>
    <property type="project" value="UniProtKB-EC"/>
</dbReference>
<dbReference type="AlphaFoldDB" id="A0A0K0DSW3"/>
<dbReference type="Gene3D" id="2.30.40.10">
    <property type="entry name" value="Urease, subunit C, domain 1"/>
    <property type="match status" value="1"/>
</dbReference>
<comment type="catalytic activity">
    <reaction evidence="7">
        <text>5,6-dihydrouracil + H2O = 3-(carbamoylamino)propanoate + H(+)</text>
        <dbReference type="Rhea" id="RHEA:16121"/>
        <dbReference type="ChEBI" id="CHEBI:11892"/>
        <dbReference type="ChEBI" id="CHEBI:15377"/>
        <dbReference type="ChEBI" id="CHEBI:15378"/>
        <dbReference type="ChEBI" id="CHEBI:15901"/>
        <dbReference type="EC" id="3.5.2.2"/>
    </reaction>
</comment>
<dbReference type="NCBIfam" id="TIGR02033">
    <property type="entry name" value="D-hydantoinase"/>
    <property type="match status" value="1"/>
</dbReference>
<dbReference type="FunFam" id="3.20.20.140:FF:000001">
    <property type="entry name" value="Dihydropyrimidinase like 3"/>
    <property type="match status" value="1"/>
</dbReference>
<feature type="modified residue" description="N6-carboxylysine" evidence="9">
    <location>
        <position position="159"/>
    </location>
</feature>
<evidence type="ECO:0000256" key="2">
    <source>
        <dbReference type="ARBA" id="ARBA00008829"/>
    </source>
</evidence>
<dbReference type="CDD" id="cd01314">
    <property type="entry name" value="D-HYD"/>
    <property type="match status" value="1"/>
</dbReference>
<dbReference type="PANTHER" id="PTHR11647">
    <property type="entry name" value="HYDRANTOINASE/DIHYDROPYRIMIDINASE FAMILY MEMBER"/>
    <property type="match status" value="1"/>
</dbReference>
<dbReference type="WBParaSite" id="SSTP_0000032600.1">
    <property type="protein sequence ID" value="SSTP_0000032600.1"/>
    <property type="gene ID" value="SSTP_0000032600"/>
</dbReference>
<dbReference type="EC" id="3.5.2.2" evidence="8"/>
<proteinExistence type="inferred from homology"/>
<keyword evidence="5" id="KW-0378">Hydrolase</keyword>
<feature type="domain" description="Amidohydrolase-related" evidence="10">
    <location>
        <begin position="57"/>
        <end position="447"/>
    </location>
</feature>
<dbReference type="GO" id="GO:0046872">
    <property type="term" value="F:metal ion binding"/>
    <property type="evidence" value="ECO:0007669"/>
    <property type="project" value="UniProtKB-KW"/>
</dbReference>
<protein>
    <recommendedName>
        <fullName evidence="8">dihydropyrimidinase</fullName>
        <ecNumber evidence="8">3.5.2.2</ecNumber>
    </recommendedName>
</protein>
<evidence type="ECO:0000256" key="8">
    <source>
        <dbReference type="ARBA" id="ARBA00039113"/>
    </source>
</evidence>